<reference evidence="1" key="1">
    <citation type="journal article" date="2013" name="ISME J.">
        <title>Previously unknown and highly divergent ssDNA viruses populate the oceans.</title>
        <authorList>
            <person name="Labonte J.M."/>
            <person name="Suttle C.A."/>
        </authorList>
    </citation>
    <scope>NUCLEOTIDE SEQUENCE</scope>
</reference>
<evidence type="ECO:0000313" key="1">
    <source>
        <dbReference type="EMBL" id="AGA18284.1"/>
    </source>
</evidence>
<proteinExistence type="predicted"/>
<sequence length="316" mass="33763">MARKKTSIQKAERTAIFNAPSGVSYIDSAESLSIINRKYLKQSYVYGIESIEFAFAPSPAYDTVSLLVSTAGDTWPVHNGHTKGHALFNEMNQLVLEDNPSVEGKWAGYKVFLDADHRTQHIAVGNLIPANHLQGEWNYSDYVLPQHEVDPATGLPLAADQCQAHLIGGNVGAAPNFISIGLVEAYQESRSTVFADAPNVPAGFGTSFFNLLTDSGSQEPELAGVILLEGDNPPYDLQNYPGSAGNAATPSLTEFAVINAASPNGHITSFVAQCGLIKLETVAYLNGVPVDAPSLTVKVNYMQGSYKGFAAIPMGQ</sequence>
<protein>
    <submittedName>
        <fullName evidence="1">Uncharacterized protein</fullName>
    </submittedName>
</protein>
<name>S4TEG9_9VIRU</name>
<dbReference type="EMBL" id="JX904179">
    <property type="protein sequence ID" value="AGA18284.1"/>
    <property type="molecule type" value="Genomic_DNA"/>
</dbReference>
<accession>S4TEG9</accession>
<organism evidence="1">
    <name type="scientific">uncultured marine virus</name>
    <dbReference type="NCBI Taxonomy" id="186617"/>
    <lineage>
        <taxon>Viruses</taxon>
        <taxon>environmental samples</taxon>
    </lineage>
</organism>